<accession>A0A1M4TYI5</accession>
<comment type="function">
    <text evidence="1">Antiterminator that binds to cis-acting regulatory sequences on the mRNA in the presence of histidine, thereby suppressing transcription termination and activating the hut operon for histidine utilization.</text>
</comment>
<organism evidence="9 10">
    <name type="scientific">Thermoanaerobacter uzonensis DSM 18761</name>
    <dbReference type="NCBI Taxonomy" id="1123369"/>
    <lineage>
        <taxon>Bacteria</taxon>
        <taxon>Bacillati</taxon>
        <taxon>Bacillota</taxon>
        <taxon>Clostridia</taxon>
        <taxon>Thermoanaerobacterales</taxon>
        <taxon>Thermoanaerobacteraceae</taxon>
        <taxon>Thermoanaerobacter</taxon>
    </lineage>
</organism>
<dbReference type="Proteomes" id="UP000184127">
    <property type="component" value="Unassembled WGS sequence"/>
</dbReference>
<dbReference type="InterPro" id="IPR015111">
    <property type="entry name" value="Regulatory_HutP"/>
</dbReference>
<evidence type="ECO:0000256" key="8">
    <source>
        <dbReference type="ARBA" id="ARBA00023163"/>
    </source>
</evidence>
<keyword evidence="5" id="KW-0694">RNA-binding</keyword>
<gene>
    <name evidence="9" type="ORF">SAMN02745195_00537</name>
</gene>
<keyword evidence="8" id="KW-0804">Transcription</keyword>
<evidence type="ECO:0000256" key="4">
    <source>
        <dbReference type="ARBA" id="ARBA00019377"/>
    </source>
</evidence>
<evidence type="ECO:0000256" key="2">
    <source>
        <dbReference type="ARBA" id="ARBA00009992"/>
    </source>
</evidence>
<dbReference type="Gene3D" id="3.40.1510.10">
    <property type="entry name" value="Hut operon regulatory protein HutP"/>
    <property type="match status" value="1"/>
</dbReference>
<keyword evidence="7" id="KW-0010">Activator</keyword>
<dbReference type="Pfam" id="PF09021">
    <property type="entry name" value="HutP"/>
    <property type="match status" value="1"/>
</dbReference>
<evidence type="ECO:0000313" key="9">
    <source>
        <dbReference type="EMBL" id="SHE49519.1"/>
    </source>
</evidence>
<proteinExistence type="inferred from homology"/>
<dbReference type="AlphaFoldDB" id="A0A1M4TYI5"/>
<evidence type="ECO:0000256" key="1">
    <source>
        <dbReference type="ARBA" id="ARBA00002945"/>
    </source>
</evidence>
<dbReference type="InterPro" id="IPR036482">
    <property type="entry name" value="Regulatory_HutP_sf"/>
</dbReference>
<protein>
    <recommendedName>
        <fullName evidence="4">Hut operon positive regulatory protein</fullName>
    </recommendedName>
</protein>
<keyword evidence="6" id="KW-0805">Transcription regulation</keyword>
<evidence type="ECO:0000256" key="7">
    <source>
        <dbReference type="ARBA" id="ARBA00023159"/>
    </source>
</evidence>
<evidence type="ECO:0000313" key="10">
    <source>
        <dbReference type="Proteomes" id="UP000184127"/>
    </source>
</evidence>
<evidence type="ECO:0000256" key="3">
    <source>
        <dbReference type="ARBA" id="ARBA00011643"/>
    </source>
</evidence>
<evidence type="ECO:0000256" key="6">
    <source>
        <dbReference type="ARBA" id="ARBA00023015"/>
    </source>
</evidence>
<sequence>MILGGVDMKPLKSIDVARIAVKMAMSTREEEESLKHKYWQQGVKVAAVDYGGEYVNSISKIIERAVVAAKREGIIEDTHAAEGAVAGAAHEAAIQVMNKAMGLNVGGKIGIAYADEHLCVCVFFAVGMLNLNEVAIGLGHRSLK</sequence>
<dbReference type="CDD" id="cd11640">
    <property type="entry name" value="HutP"/>
    <property type="match status" value="1"/>
</dbReference>
<dbReference type="GO" id="GO:0003723">
    <property type="term" value="F:RNA binding"/>
    <property type="evidence" value="ECO:0007669"/>
    <property type="project" value="UniProtKB-KW"/>
</dbReference>
<evidence type="ECO:0000256" key="5">
    <source>
        <dbReference type="ARBA" id="ARBA00022884"/>
    </source>
</evidence>
<dbReference type="EMBL" id="FQUR01000007">
    <property type="protein sequence ID" value="SHE49519.1"/>
    <property type="molecule type" value="Genomic_DNA"/>
</dbReference>
<keyword evidence="10" id="KW-1185">Reference proteome</keyword>
<comment type="subunit">
    <text evidence="3">Homohexamer.</text>
</comment>
<name>A0A1M4TYI5_9THEO</name>
<comment type="similarity">
    <text evidence="2">Belongs to the HutP family.</text>
</comment>
<reference evidence="10" key="1">
    <citation type="submission" date="2016-11" db="EMBL/GenBank/DDBJ databases">
        <authorList>
            <person name="Varghese N."/>
            <person name="Submissions S."/>
        </authorList>
    </citation>
    <scope>NUCLEOTIDE SEQUENCE [LARGE SCALE GENOMIC DNA]</scope>
    <source>
        <strain evidence="10">DSM 18761</strain>
    </source>
</reference>